<gene>
    <name evidence="1" type="ORF">SAMN05192568_1009168</name>
</gene>
<evidence type="ECO:0008006" key="3">
    <source>
        <dbReference type="Google" id="ProtNLM"/>
    </source>
</evidence>
<evidence type="ECO:0000313" key="1">
    <source>
        <dbReference type="EMBL" id="SFL74108.1"/>
    </source>
</evidence>
<keyword evidence="2" id="KW-1185">Reference proteome</keyword>
<dbReference type="AlphaFoldDB" id="A0A1I4K5R0"/>
<organism evidence="1 2">
    <name type="scientific">Methylobacterium pseudosasicola</name>
    <dbReference type="NCBI Taxonomy" id="582667"/>
    <lineage>
        <taxon>Bacteria</taxon>
        <taxon>Pseudomonadati</taxon>
        <taxon>Pseudomonadota</taxon>
        <taxon>Alphaproteobacteria</taxon>
        <taxon>Hyphomicrobiales</taxon>
        <taxon>Methylobacteriaceae</taxon>
        <taxon>Methylobacterium</taxon>
    </lineage>
</organism>
<reference evidence="2" key="1">
    <citation type="submission" date="2016-10" db="EMBL/GenBank/DDBJ databases">
        <authorList>
            <person name="Varghese N."/>
            <person name="Submissions S."/>
        </authorList>
    </citation>
    <scope>NUCLEOTIDE SEQUENCE [LARGE SCALE GENOMIC DNA]</scope>
    <source>
        <strain evidence="2">BL36</strain>
    </source>
</reference>
<dbReference type="OrthoDB" id="9800818at2"/>
<evidence type="ECO:0000313" key="2">
    <source>
        <dbReference type="Proteomes" id="UP000199048"/>
    </source>
</evidence>
<dbReference type="EMBL" id="FOTK01000009">
    <property type="protein sequence ID" value="SFL74108.1"/>
    <property type="molecule type" value="Genomic_DNA"/>
</dbReference>
<protein>
    <recommendedName>
        <fullName evidence="3">DUF3800 domain-containing protein</fullName>
    </recommendedName>
</protein>
<dbReference type="Pfam" id="PF12686">
    <property type="entry name" value="DUF3800"/>
    <property type="match status" value="1"/>
</dbReference>
<dbReference type="InterPro" id="IPR024524">
    <property type="entry name" value="DUF3800"/>
</dbReference>
<dbReference type="Proteomes" id="UP000199048">
    <property type="component" value="Unassembled WGS sequence"/>
</dbReference>
<dbReference type="RefSeq" id="WP_092040303.1">
    <property type="nucleotide sequence ID" value="NZ_FOTK01000009.1"/>
</dbReference>
<proteinExistence type="predicted"/>
<accession>A0A1I4K5R0</accession>
<name>A0A1I4K5R0_9HYPH</name>
<sequence>MHLIYLDESGNTGARKDPDQPIHLIAALCVHESRIRAIEMAVREIVKARFGVLVLTEGFELHAADLYGGNGFFKGGRPDQRIGCIHDILDALATHDVAVLWAAVDKMKLHSSRHPHRMAFLFLVERLEDWLSRAEPKLGLLVADENKEIEQKLIDDLEIFKLSGTNMGWRPTQISSIVDSIHFVQSTNNRLIQCVDIVAYFSLKYYRQEQKLIQDFRAASLTTVP</sequence>